<feature type="compositionally biased region" description="Polar residues" evidence="2">
    <location>
        <begin position="109"/>
        <end position="118"/>
    </location>
</feature>
<feature type="compositionally biased region" description="Basic and acidic residues" evidence="2">
    <location>
        <begin position="307"/>
        <end position="337"/>
    </location>
</feature>
<protein>
    <recommendedName>
        <fullName evidence="3">A-kinase anchor protein 2 C-terminal domain-containing protein</fullName>
    </recommendedName>
</protein>
<dbReference type="Pfam" id="PF15304">
    <property type="entry name" value="AKAP2_C"/>
    <property type="match status" value="1"/>
</dbReference>
<feature type="compositionally biased region" description="Polar residues" evidence="2">
    <location>
        <begin position="136"/>
        <end position="146"/>
    </location>
</feature>
<keyword evidence="5" id="KW-1185">Reference proteome</keyword>
<feature type="region of interest" description="Disordered" evidence="2">
    <location>
        <begin position="307"/>
        <end position="338"/>
    </location>
</feature>
<feature type="region of interest" description="Disordered" evidence="2">
    <location>
        <begin position="283"/>
        <end position="302"/>
    </location>
</feature>
<reference evidence="4" key="1">
    <citation type="submission" date="2023-07" db="EMBL/GenBank/DDBJ databases">
        <authorList>
            <person name="Stuckert A."/>
        </authorList>
    </citation>
    <scope>NUCLEOTIDE SEQUENCE</scope>
</reference>
<name>A0ABN9M579_9NEOB</name>
<feature type="region of interest" description="Disordered" evidence="2">
    <location>
        <begin position="627"/>
        <end position="682"/>
    </location>
</feature>
<organism evidence="4 5">
    <name type="scientific">Ranitomeya imitator</name>
    <name type="common">mimic poison frog</name>
    <dbReference type="NCBI Taxonomy" id="111125"/>
    <lineage>
        <taxon>Eukaryota</taxon>
        <taxon>Metazoa</taxon>
        <taxon>Chordata</taxon>
        <taxon>Craniata</taxon>
        <taxon>Vertebrata</taxon>
        <taxon>Euteleostomi</taxon>
        <taxon>Amphibia</taxon>
        <taxon>Batrachia</taxon>
        <taxon>Anura</taxon>
        <taxon>Neobatrachia</taxon>
        <taxon>Hyloidea</taxon>
        <taxon>Dendrobatidae</taxon>
        <taxon>Dendrobatinae</taxon>
        <taxon>Ranitomeya</taxon>
    </lineage>
</organism>
<proteinExistence type="predicted"/>
<gene>
    <name evidence="4" type="ORF">RIMI_LOCUS16224517</name>
</gene>
<dbReference type="EMBL" id="CAUEEQ010044920">
    <property type="protein sequence ID" value="CAJ0958180.1"/>
    <property type="molecule type" value="Genomic_DNA"/>
</dbReference>
<evidence type="ECO:0000313" key="5">
    <source>
        <dbReference type="Proteomes" id="UP001176940"/>
    </source>
</evidence>
<keyword evidence="1" id="KW-0175">Coiled coil</keyword>
<dbReference type="PANTHER" id="PTHR18839">
    <property type="entry name" value="MITOTIC INTERACTOR AND SUBSTRATE OF PLK1 MISP FAMILY MEMBER"/>
    <property type="match status" value="1"/>
</dbReference>
<feature type="compositionally biased region" description="Basic and acidic residues" evidence="2">
    <location>
        <begin position="627"/>
        <end position="639"/>
    </location>
</feature>
<sequence>MSQTGNTTRISVDLRPLLLVQNSPHMDQKEVPVQKVLENGKDENPVVTTLVEEHSIEQYVTDSKPFHLQTLTECQTTVQIASTLQETIINTDSDKTYVPEDQGAHVTDSETNSVTSESTMDRVTRRVFSSSSTKSINGSQLDLSNSSDERKDVMISPPDRRLKILREEERFDVRSHLPETSPTTLFVDSDGDEDDKVRPRSHEITPEKALELEKHRRDIIKKQGQRKSLGTEDVISISIKNSGSVSNIDLTGVEGDQNKPNINTEQIHFESARQQFLKLEKERNSLPITPRPQPRPFRPNTRSLHENYEVPKEQENQENKPSKDERISTRKMTKDTHSTLLPEQQFYKTLSADNGEQEKLAQEIEKEKESTPNPSDETPIQREIRLTLQREESLRKERGILSSGKTSEIIEISINPVLANSPDMEHPKHRPLALLYIQREIEKEVQREADLKSEGRVVGLYDKGSAQELDKRRKLFEQPDEILVQPQGNSTKIITKEATYNIKEDTPQVDLVTDTNTNNWTDLDSAQPYSVRMNWKPAPFNAYRNRRLSADNILDIKTPLTKSAEKESAEETFVLHKENFNVQPLKFHLHVHEDDETDQKRGLQEKYNTRLRPSLSNIIEQEIQQTLERDRELQEERRKSGLPPLTIHNENELKTPHNGYDTHGSSVLSSNASHTRTPAPWKGTLGSKSMNYDSSTLPIFKREYSIFQDKDNLKRHENRYAGIDESDSVNTEIVESTRVNRHKNRMALRWEAGLYANEQSN</sequence>
<dbReference type="InterPro" id="IPR029304">
    <property type="entry name" value="AKAP2_C"/>
</dbReference>
<evidence type="ECO:0000256" key="1">
    <source>
        <dbReference type="ARBA" id="ARBA00023054"/>
    </source>
</evidence>
<dbReference type="InterPro" id="IPR042779">
    <property type="entry name" value="MISP/MISP3-like"/>
</dbReference>
<feature type="region of interest" description="Disordered" evidence="2">
    <location>
        <begin position="101"/>
        <end position="155"/>
    </location>
</feature>
<dbReference type="Proteomes" id="UP001176940">
    <property type="component" value="Unassembled WGS sequence"/>
</dbReference>
<evidence type="ECO:0000256" key="2">
    <source>
        <dbReference type="SAM" id="MobiDB-lite"/>
    </source>
</evidence>
<feature type="domain" description="A-kinase anchor protein 2 C-terminal" evidence="3">
    <location>
        <begin position="416"/>
        <end position="756"/>
    </location>
</feature>
<comment type="caution">
    <text evidence="4">The sequence shown here is derived from an EMBL/GenBank/DDBJ whole genome shotgun (WGS) entry which is preliminary data.</text>
</comment>
<dbReference type="PANTHER" id="PTHR18839:SF8">
    <property type="entry name" value="MITOTIC INTERACTOR AND SUBSTRATE OF PLK1 ISOFORM X1"/>
    <property type="match status" value="1"/>
</dbReference>
<feature type="region of interest" description="Disordered" evidence="2">
    <location>
        <begin position="181"/>
        <end position="201"/>
    </location>
</feature>
<evidence type="ECO:0000313" key="4">
    <source>
        <dbReference type="EMBL" id="CAJ0958180.1"/>
    </source>
</evidence>
<evidence type="ECO:0000259" key="3">
    <source>
        <dbReference type="Pfam" id="PF15304"/>
    </source>
</evidence>
<feature type="compositionally biased region" description="Polar residues" evidence="2">
    <location>
        <begin position="663"/>
        <end position="676"/>
    </location>
</feature>
<accession>A0ABN9M579</accession>